<evidence type="ECO:0000313" key="6">
    <source>
        <dbReference type="Proteomes" id="UP000003856"/>
    </source>
</evidence>
<evidence type="ECO:0000259" key="4">
    <source>
        <dbReference type="Pfam" id="PF00717"/>
    </source>
</evidence>
<dbReference type="Gene3D" id="1.10.260.40">
    <property type="entry name" value="lambda repressor-like DNA-binding domains"/>
    <property type="match status" value="1"/>
</dbReference>
<dbReference type="PANTHER" id="PTHR40661:SF1">
    <property type="entry name" value="HTH CRO_C1-TYPE DOMAIN-CONTAINING PROTEIN"/>
    <property type="match status" value="1"/>
</dbReference>
<dbReference type="OrthoDB" id="7011085at2"/>
<dbReference type="GO" id="GO:0003677">
    <property type="term" value="F:DNA binding"/>
    <property type="evidence" value="ECO:0007669"/>
    <property type="project" value="UniProtKB-KW"/>
</dbReference>
<evidence type="ECO:0000313" key="5">
    <source>
        <dbReference type="EMBL" id="EER61523.1"/>
    </source>
</evidence>
<keyword evidence="1" id="KW-0805">Transcription regulation</keyword>
<evidence type="ECO:0000256" key="1">
    <source>
        <dbReference type="ARBA" id="ARBA00023015"/>
    </source>
</evidence>
<protein>
    <submittedName>
        <fullName evidence="5">Putative phage repressor</fullName>
    </submittedName>
</protein>
<dbReference type="InterPro" id="IPR039418">
    <property type="entry name" value="LexA-like"/>
</dbReference>
<keyword evidence="2" id="KW-0238">DNA-binding</keyword>
<keyword evidence="6" id="KW-1185">Reference proteome</keyword>
<dbReference type="Pfam" id="PF00717">
    <property type="entry name" value="Peptidase_S24"/>
    <property type="match status" value="1"/>
</dbReference>
<dbReference type="PANTHER" id="PTHR40661">
    <property type="match status" value="1"/>
</dbReference>
<dbReference type="SUPFAM" id="SSF51306">
    <property type="entry name" value="LexA/Signal peptidase"/>
    <property type="match status" value="1"/>
</dbReference>
<comment type="caution">
    <text evidence="5">The sequence shown here is derived from an EMBL/GenBank/DDBJ whole genome shotgun (WGS) entry which is preliminary data.</text>
</comment>
<reference evidence="5 6" key="1">
    <citation type="submission" date="2009-05" db="EMBL/GenBank/DDBJ databases">
        <title>The draft genome of Acidovorax delafieldii 2AN.</title>
        <authorList>
            <consortium name="US DOE Joint Genome Institute (JGI-PGF)"/>
            <person name="Lucas S."/>
            <person name="Copeland A."/>
            <person name="Lapidus A."/>
            <person name="Glavina del Rio T."/>
            <person name="Tice H."/>
            <person name="Bruce D."/>
            <person name="Goodwin L."/>
            <person name="Pitluck S."/>
            <person name="Larimer F."/>
            <person name="Land M.L."/>
            <person name="Hauser L."/>
            <person name="Shelobolina E.S."/>
            <person name="Picardal F."/>
            <person name="Roden E."/>
            <person name="Emerson D."/>
        </authorList>
    </citation>
    <scope>NUCLEOTIDE SEQUENCE [LARGE SCALE GENOMIC DNA]</scope>
    <source>
        <strain evidence="5 6">2AN</strain>
    </source>
</reference>
<feature type="domain" description="Peptidase S24/S26A/S26B/S26C" evidence="4">
    <location>
        <begin position="77"/>
        <end position="193"/>
    </location>
</feature>
<organism evidence="5 6">
    <name type="scientific">Acidovorax delafieldii 2AN</name>
    <dbReference type="NCBI Taxonomy" id="573060"/>
    <lineage>
        <taxon>Bacteria</taxon>
        <taxon>Pseudomonadati</taxon>
        <taxon>Pseudomonadota</taxon>
        <taxon>Betaproteobacteria</taxon>
        <taxon>Burkholderiales</taxon>
        <taxon>Comamonadaceae</taxon>
        <taxon>Acidovorax</taxon>
    </lineage>
</organism>
<dbReference type="CDD" id="cd06529">
    <property type="entry name" value="S24_LexA-like"/>
    <property type="match status" value="1"/>
</dbReference>
<evidence type="ECO:0000256" key="2">
    <source>
        <dbReference type="ARBA" id="ARBA00023125"/>
    </source>
</evidence>
<dbReference type="PATRIC" id="fig|573060.9.peg.4285"/>
<proteinExistence type="predicted"/>
<gene>
    <name evidence="5" type="ORF">AcdelDRAFT_0858</name>
</gene>
<name>C5T1S8_ACIDE</name>
<dbReference type="AlphaFoldDB" id="C5T1S8"/>
<dbReference type="InterPro" id="IPR010982">
    <property type="entry name" value="Lambda_DNA-bd_dom_sf"/>
</dbReference>
<accession>C5T1S8</accession>
<dbReference type="Proteomes" id="UP000003856">
    <property type="component" value="Unassembled WGS sequence"/>
</dbReference>
<dbReference type="InterPro" id="IPR015927">
    <property type="entry name" value="Peptidase_S24_S26A/B/C"/>
</dbReference>
<dbReference type="InterPro" id="IPR036286">
    <property type="entry name" value="LexA/Signal_pep-like_sf"/>
</dbReference>
<evidence type="ECO:0000256" key="3">
    <source>
        <dbReference type="ARBA" id="ARBA00023163"/>
    </source>
</evidence>
<sequence>MLSQHLSGHRPISLSAATAYAIGLGVRVEDFSPRLAKAIADAAQTTTVQTLSPSPSPGVPVVHVPLLANAGSMGPGTDIQHDDILVGQIALSEQWVARRLQPTKLNALRFIHAYGDSMSPTFEDGDILLVDTGIKDPKIIDGVYVMAANDRVYIKRVRQRMDGVVEISSDNATVKTVDVLNGDHRIDILGRVVWCWNGRKL</sequence>
<keyword evidence="3" id="KW-0804">Transcription</keyword>
<dbReference type="EMBL" id="ACQT01000014">
    <property type="protein sequence ID" value="EER61523.1"/>
    <property type="molecule type" value="Genomic_DNA"/>
</dbReference>
<dbReference type="Gene3D" id="2.10.109.10">
    <property type="entry name" value="Umud Fragment, subunit A"/>
    <property type="match status" value="1"/>
</dbReference>